<dbReference type="InterPro" id="IPR036291">
    <property type="entry name" value="NAD(P)-bd_dom_sf"/>
</dbReference>
<dbReference type="InterPro" id="IPR051609">
    <property type="entry name" value="NmrA/Isoflavone_reductase-like"/>
</dbReference>
<name>A0A5K1JRT4_9APHY</name>
<dbReference type="PANTHER" id="PTHR47706:SF9">
    <property type="entry name" value="NMRA-LIKE DOMAIN-CONTAINING PROTEIN-RELATED"/>
    <property type="match status" value="1"/>
</dbReference>
<dbReference type="Gene3D" id="3.40.50.720">
    <property type="entry name" value="NAD(P)-binding Rossmann-like Domain"/>
    <property type="match status" value="1"/>
</dbReference>
<dbReference type="AlphaFoldDB" id="A0A5K1JRT4"/>
<proteinExistence type="predicted"/>
<organism evidence="4">
    <name type="scientific">Ganoderma boninense</name>
    <dbReference type="NCBI Taxonomy" id="34458"/>
    <lineage>
        <taxon>Eukaryota</taxon>
        <taxon>Fungi</taxon>
        <taxon>Dikarya</taxon>
        <taxon>Basidiomycota</taxon>
        <taxon>Agaricomycotina</taxon>
        <taxon>Agaricomycetes</taxon>
        <taxon>Polyporales</taxon>
        <taxon>Polyporaceae</taxon>
        <taxon>Ganoderma</taxon>
    </lineage>
</organism>
<dbReference type="GO" id="GO:0016491">
    <property type="term" value="F:oxidoreductase activity"/>
    <property type="evidence" value="ECO:0007669"/>
    <property type="project" value="UniProtKB-KW"/>
</dbReference>
<dbReference type="EMBL" id="LR723998">
    <property type="protein sequence ID" value="VWO94474.1"/>
    <property type="molecule type" value="Genomic_DNA"/>
</dbReference>
<dbReference type="InterPro" id="IPR008030">
    <property type="entry name" value="NmrA-like"/>
</dbReference>
<dbReference type="PANTHER" id="PTHR47706">
    <property type="entry name" value="NMRA-LIKE FAMILY PROTEIN"/>
    <property type="match status" value="1"/>
</dbReference>
<reference evidence="4" key="1">
    <citation type="submission" date="2019-10" db="EMBL/GenBank/DDBJ databases">
        <authorList>
            <person name="Nor Muhammad N."/>
        </authorList>
    </citation>
    <scope>NUCLEOTIDE SEQUENCE</scope>
</reference>
<keyword evidence="2" id="KW-0560">Oxidoreductase</keyword>
<evidence type="ECO:0000256" key="2">
    <source>
        <dbReference type="ARBA" id="ARBA00023002"/>
    </source>
</evidence>
<dbReference type="SUPFAM" id="SSF51735">
    <property type="entry name" value="NAD(P)-binding Rossmann-fold domains"/>
    <property type="match status" value="1"/>
</dbReference>
<evidence type="ECO:0000259" key="3">
    <source>
        <dbReference type="Pfam" id="PF05368"/>
    </source>
</evidence>
<dbReference type="Pfam" id="PF05368">
    <property type="entry name" value="NmrA"/>
    <property type="match status" value="1"/>
</dbReference>
<gene>
    <name evidence="4" type="primary">G4NAJ0</name>
</gene>
<sequence>MSSGPSVAVVGGTGFVGRNISDAFVTDFRISFSRVRILTRDATTPKAQGLAYEGAELFQVNEDDVHNSLDEAFADIDVIVNTLPSTVSDRVNYAVLQAVARSRAKVYFLSEFEADHRHLNFPGIENVEWVRRQALAREARRSFRGKVIALYTSLFFELAMAHPVLGFDIANNEFTAYGSPTQRVSFTSLRDIGRAVARLAILSTNTDAACVPDDVRIAGGTVTFEDVRDIVARVRGLPPARVRTEDLRERRRMLRTPGVPFPEFVRVAMGEGKLDLEEANDNELVNPGGTMWKWRSVEDYIRGQFATRTSD</sequence>
<evidence type="ECO:0000313" key="4">
    <source>
        <dbReference type="EMBL" id="VWO94474.1"/>
    </source>
</evidence>
<keyword evidence="1" id="KW-0521">NADP</keyword>
<accession>A0A5K1JRT4</accession>
<evidence type="ECO:0000256" key="1">
    <source>
        <dbReference type="ARBA" id="ARBA00022857"/>
    </source>
</evidence>
<feature type="domain" description="NmrA-like" evidence="3">
    <location>
        <begin position="7"/>
        <end position="238"/>
    </location>
</feature>
<protein>
    <submittedName>
        <fullName evidence="4">Nucleoside-diphosphate-sugar epimerase</fullName>
    </submittedName>
</protein>